<keyword evidence="2" id="KW-0238">DNA-binding</keyword>
<dbReference type="PANTHER" id="PTHR19303">
    <property type="entry name" value="TRANSPOSON"/>
    <property type="match status" value="1"/>
</dbReference>
<dbReference type="InterPro" id="IPR004875">
    <property type="entry name" value="DDE_SF_endonuclease_dom"/>
</dbReference>
<comment type="subcellular location">
    <subcellularLocation>
        <location evidence="1">Nucleus</location>
    </subcellularLocation>
</comment>
<dbReference type="Proteomes" id="UP001292094">
    <property type="component" value="Unassembled WGS sequence"/>
</dbReference>
<evidence type="ECO:0000256" key="3">
    <source>
        <dbReference type="ARBA" id="ARBA00023242"/>
    </source>
</evidence>
<sequence>MDSGPFEFIEVGKHCSDYDMGLGEEKTRVKIEDCSDNEKLEDERMKVKIEDCTDEDVIVKVEHDINEDDESERSKQQQYGLHRRKKKKTGGRAAPPKVPKDVKKVSILTAPKIKDLGCNCDDDDALPAQGVKRKLSEEGNSSAKRRQAITLEVKMDIIKRLEKGEKMANVARNLNMNRSTICPKKASAKESGKKKKKMISMEMKLEIIAKHERGVRVTNLAKEYDRSTSTICTILKQKEMIKGITPAKGVKIISKLRNSVHEKMENLLLVWLSEKQLAGDSVTEAIICKKARVIYTDLQQQTPGTSADQDSFKASRGWFENFRKRTGIHSVVRHGEAASSDVQAAKECVETFAQLVEAEGYVPQQVFNCDETGLFWKKMPRRTYITKEETKLPGHKPMKDRLTLALCANASGDCKIKPLLVYHSENPRAFKSHKIVKEKLQVMWRANTKAWVSRQFFVDWVNLAFGPQVKKYLQENNLPLRALLVLDNAPGHPPNLEDNINAEFKFINVLYLPSNTTPLLQPMDQQVISNFKKLYTKHLFRRCFEVTENTNLTLREFWKDHYNIVICLRLIDTAWQGVTKRALVAAWKNLWPVVVSDVDEDLDFEGFEPRPMPVEEEIVSLGKSMGLEVDEADVNDLVLEHSEELTTEELTELHMQQHTEVLQEIHSEEEETEPKEVNTSDIKEVLGMWEKITEFVEKEHPEKLSTGRALALFDDTCLTHFRNILKRRQKQTSLDKFLVKRVHVKVKKVRKAWRKRQKPVRAVMKVMKIKLSKK</sequence>
<accession>A0AAE1PJY1</accession>
<dbReference type="AlphaFoldDB" id="A0AAE1PJY1"/>
<dbReference type="GO" id="GO:0003677">
    <property type="term" value="F:DNA binding"/>
    <property type="evidence" value="ECO:0007669"/>
    <property type="project" value="UniProtKB-KW"/>
</dbReference>
<comment type="caution">
    <text evidence="6">The sequence shown here is derived from an EMBL/GenBank/DDBJ whole genome shotgun (WGS) entry which is preliminary data.</text>
</comment>
<feature type="region of interest" description="Disordered" evidence="4">
    <location>
        <begin position="62"/>
        <end position="100"/>
    </location>
</feature>
<evidence type="ECO:0000313" key="7">
    <source>
        <dbReference type="Proteomes" id="UP001292094"/>
    </source>
</evidence>
<dbReference type="PROSITE" id="PS51253">
    <property type="entry name" value="HTH_CENPB"/>
    <property type="match status" value="1"/>
</dbReference>
<dbReference type="Pfam" id="PF04218">
    <property type="entry name" value="CENP-B_N"/>
    <property type="match status" value="1"/>
</dbReference>
<dbReference type="InterPro" id="IPR050863">
    <property type="entry name" value="CenT-Element_Derived"/>
</dbReference>
<evidence type="ECO:0000259" key="5">
    <source>
        <dbReference type="PROSITE" id="PS51253"/>
    </source>
</evidence>
<feature type="compositionally biased region" description="Basic residues" evidence="4">
    <location>
        <begin position="81"/>
        <end position="90"/>
    </location>
</feature>
<gene>
    <name evidence="6" type="ORF">Pmani_018925</name>
</gene>
<evidence type="ECO:0000256" key="2">
    <source>
        <dbReference type="ARBA" id="ARBA00023125"/>
    </source>
</evidence>
<dbReference type="Pfam" id="PF03184">
    <property type="entry name" value="DDE_1"/>
    <property type="match status" value="1"/>
</dbReference>
<keyword evidence="7" id="KW-1185">Reference proteome</keyword>
<dbReference type="Gene3D" id="1.10.10.60">
    <property type="entry name" value="Homeodomain-like"/>
    <property type="match status" value="3"/>
</dbReference>
<evidence type="ECO:0000256" key="4">
    <source>
        <dbReference type="SAM" id="MobiDB-lite"/>
    </source>
</evidence>
<dbReference type="InterPro" id="IPR006600">
    <property type="entry name" value="HTH_CenpB_DNA-bd_dom"/>
</dbReference>
<evidence type="ECO:0000313" key="6">
    <source>
        <dbReference type="EMBL" id="KAK4309428.1"/>
    </source>
</evidence>
<protein>
    <recommendedName>
        <fullName evidence="5">HTH CENPB-type domain-containing protein</fullName>
    </recommendedName>
</protein>
<organism evidence="6 7">
    <name type="scientific">Petrolisthes manimaculis</name>
    <dbReference type="NCBI Taxonomy" id="1843537"/>
    <lineage>
        <taxon>Eukaryota</taxon>
        <taxon>Metazoa</taxon>
        <taxon>Ecdysozoa</taxon>
        <taxon>Arthropoda</taxon>
        <taxon>Crustacea</taxon>
        <taxon>Multicrustacea</taxon>
        <taxon>Malacostraca</taxon>
        <taxon>Eumalacostraca</taxon>
        <taxon>Eucarida</taxon>
        <taxon>Decapoda</taxon>
        <taxon>Pleocyemata</taxon>
        <taxon>Anomura</taxon>
        <taxon>Galatheoidea</taxon>
        <taxon>Porcellanidae</taxon>
        <taxon>Petrolisthes</taxon>
    </lineage>
</organism>
<reference evidence="6" key="1">
    <citation type="submission" date="2023-11" db="EMBL/GenBank/DDBJ databases">
        <title>Genome assemblies of two species of porcelain crab, Petrolisthes cinctipes and Petrolisthes manimaculis (Anomura: Porcellanidae).</title>
        <authorList>
            <person name="Angst P."/>
        </authorList>
    </citation>
    <scope>NUCLEOTIDE SEQUENCE</scope>
    <source>
        <strain evidence="6">PB745_02</strain>
        <tissue evidence="6">Gill</tissue>
    </source>
</reference>
<dbReference type="PANTHER" id="PTHR19303:SF27">
    <property type="entry name" value="HTH CENPB-TYPE DOMAIN-CONTAINING PROTEIN"/>
    <property type="match status" value="1"/>
</dbReference>
<feature type="domain" description="HTH CENPB-type" evidence="5">
    <location>
        <begin position="252"/>
        <end position="332"/>
    </location>
</feature>
<dbReference type="InterPro" id="IPR007889">
    <property type="entry name" value="HTH_Psq"/>
</dbReference>
<dbReference type="SMART" id="SM00674">
    <property type="entry name" value="CENPB"/>
    <property type="match status" value="1"/>
</dbReference>
<dbReference type="Pfam" id="PF03221">
    <property type="entry name" value="HTH_Tnp_Tc5"/>
    <property type="match status" value="1"/>
</dbReference>
<dbReference type="InterPro" id="IPR009057">
    <property type="entry name" value="Homeodomain-like_sf"/>
</dbReference>
<proteinExistence type="predicted"/>
<evidence type="ECO:0000256" key="1">
    <source>
        <dbReference type="ARBA" id="ARBA00004123"/>
    </source>
</evidence>
<dbReference type="EMBL" id="JAWZYT010001752">
    <property type="protein sequence ID" value="KAK4309428.1"/>
    <property type="molecule type" value="Genomic_DNA"/>
</dbReference>
<dbReference type="SUPFAM" id="SSF46689">
    <property type="entry name" value="Homeodomain-like"/>
    <property type="match status" value="3"/>
</dbReference>
<name>A0AAE1PJY1_9EUCA</name>
<keyword evidence="3" id="KW-0539">Nucleus</keyword>
<dbReference type="GO" id="GO:0005634">
    <property type="term" value="C:nucleus"/>
    <property type="evidence" value="ECO:0007669"/>
    <property type="project" value="UniProtKB-SubCell"/>
</dbReference>